<dbReference type="PRINTS" id="PR01245">
    <property type="entry name" value="RAD1REC1"/>
</dbReference>
<evidence type="ECO:0000256" key="5">
    <source>
        <dbReference type="ARBA" id="ARBA00023242"/>
    </source>
</evidence>
<keyword evidence="8" id="KW-1185">Reference proteome</keyword>
<reference evidence="7 8" key="1">
    <citation type="submission" date="2019-09" db="EMBL/GenBank/DDBJ databases">
        <title>Draft genome of the ectomycorrhizal ascomycete Sphaerosporella brunnea.</title>
        <authorList>
            <consortium name="DOE Joint Genome Institute"/>
            <person name="Benucci G.M."/>
            <person name="Marozzi G."/>
            <person name="Antonielli L."/>
            <person name="Sanchez S."/>
            <person name="Marco P."/>
            <person name="Wang X."/>
            <person name="Falini L.B."/>
            <person name="Barry K."/>
            <person name="Haridas S."/>
            <person name="Lipzen A."/>
            <person name="Labutti K."/>
            <person name="Grigoriev I.V."/>
            <person name="Murat C."/>
            <person name="Martin F."/>
            <person name="Albertini E."/>
            <person name="Donnini D."/>
            <person name="Bonito G."/>
        </authorList>
    </citation>
    <scope>NUCLEOTIDE SEQUENCE [LARGE SCALE GENOMIC DNA]</scope>
    <source>
        <strain evidence="7 8">Sb_GMNB300</strain>
    </source>
</reference>
<dbReference type="Gene3D" id="3.70.10.10">
    <property type="match status" value="1"/>
</dbReference>
<evidence type="ECO:0000256" key="4">
    <source>
        <dbReference type="ARBA" id="ARBA00023204"/>
    </source>
</evidence>
<protein>
    <submittedName>
        <fullName evidence="7">Rad1/Rec1/Rad17</fullName>
    </submittedName>
</protein>
<dbReference type="Pfam" id="PF02144">
    <property type="entry name" value="Rad1"/>
    <property type="match status" value="1"/>
</dbReference>
<name>A0A5J5EEW3_9PEZI</name>
<organism evidence="7 8">
    <name type="scientific">Sphaerosporella brunnea</name>
    <dbReference type="NCBI Taxonomy" id="1250544"/>
    <lineage>
        <taxon>Eukaryota</taxon>
        <taxon>Fungi</taxon>
        <taxon>Dikarya</taxon>
        <taxon>Ascomycota</taxon>
        <taxon>Pezizomycotina</taxon>
        <taxon>Pezizomycetes</taxon>
        <taxon>Pezizales</taxon>
        <taxon>Pyronemataceae</taxon>
        <taxon>Sphaerosporella</taxon>
    </lineage>
</organism>
<dbReference type="EMBL" id="VXIS01000360">
    <property type="protein sequence ID" value="KAA8894162.1"/>
    <property type="molecule type" value="Genomic_DNA"/>
</dbReference>
<dbReference type="GO" id="GO:0000077">
    <property type="term" value="P:DNA damage checkpoint signaling"/>
    <property type="evidence" value="ECO:0007669"/>
    <property type="project" value="InterPro"/>
</dbReference>
<proteinExistence type="inferred from homology"/>
<evidence type="ECO:0000256" key="6">
    <source>
        <dbReference type="SAM" id="MobiDB-lite"/>
    </source>
</evidence>
<dbReference type="InterPro" id="IPR003021">
    <property type="entry name" value="Rad1_Rec1_Rad17"/>
</dbReference>
<dbReference type="OrthoDB" id="337581at2759"/>
<evidence type="ECO:0000256" key="2">
    <source>
        <dbReference type="ARBA" id="ARBA00010991"/>
    </source>
</evidence>
<gene>
    <name evidence="7" type="ORF">FN846DRAFT_441558</name>
</gene>
<evidence type="ECO:0000313" key="8">
    <source>
        <dbReference type="Proteomes" id="UP000326924"/>
    </source>
</evidence>
<dbReference type="PANTHER" id="PTHR10870">
    <property type="entry name" value="CELL CYCLE CHECKPOINT PROTEIN RAD1"/>
    <property type="match status" value="1"/>
</dbReference>
<dbReference type="Proteomes" id="UP000326924">
    <property type="component" value="Unassembled WGS sequence"/>
</dbReference>
<dbReference type="GO" id="GO:0030896">
    <property type="term" value="C:checkpoint clamp complex"/>
    <property type="evidence" value="ECO:0007669"/>
    <property type="project" value="TreeGrafter"/>
</dbReference>
<dbReference type="InterPro" id="IPR046938">
    <property type="entry name" value="DNA_clamp_sf"/>
</dbReference>
<dbReference type="GO" id="GO:0006281">
    <property type="term" value="P:DNA repair"/>
    <property type="evidence" value="ECO:0007669"/>
    <property type="project" value="UniProtKB-KW"/>
</dbReference>
<comment type="caution">
    <text evidence="7">The sequence shown here is derived from an EMBL/GenBank/DDBJ whole genome shotgun (WGS) entry which is preliminary data.</text>
</comment>
<dbReference type="CDD" id="cd00577">
    <property type="entry name" value="PCNA"/>
    <property type="match status" value="1"/>
</dbReference>
<comment type="subcellular location">
    <subcellularLocation>
        <location evidence="1">Nucleus</location>
    </subcellularLocation>
</comment>
<dbReference type="InParanoid" id="A0A5J5EEW3"/>
<dbReference type="PANTHER" id="PTHR10870:SF0">
    <property type="entry name" value="CELL CYCLE CHECKPOINT PROTEIN RAD1"/>
    <property type="match status" value="1"/>
</dbReference>
<dbReference type="SUPFAM" id="SSF55979">
    <property type="entry name" value="DNA clamp"/>
    <property type="match status" value="1"/>
</dbReference>
<comment type="similarity">
    <text evidence="2">Belongs to the rad1 family.</text>
</comment>
<keyword evidence="4" id="KW-0234">DNA repair</keyword>
<keyword evidence="5" id="KW-0539">Nucleus</keyword>
<dbReference type="AlphaFoldDB" id="A0A5J5EEW3"/>
<sequence length="332" mass="36368">MTPDEDQPVFFDAVTSSARQLFFVLQCCGFQPRAELELLQEGVKVTVEESRIMTANIFVDKTIFSTYTFKTTGNDEEDHDGSRTTSTPSAAEEGQEHSVSFGISLAALLECLQIFGADTSREKWHGGGGTKEVNTRAGAGIFDQQVLKVGGTCRISYRGQGHPLSLMLEENGVVTTCELVTYEPEAVQEIPFAMDQLVLKIIMKSSWLYDAIQELEGSSVERLTIAVSPQHPYFSLSASGPTGSTVVEFSNDQNLLQSFKCDEPAQHTYKFCLVKCAAKAMAVASKVSIRSDRLGVLSMQFMIEQEGGGANFVDFRFMSLATDGSHDEIEAE</sequence>
<evidence type="ECO:0000313" key="7">
    <source>
        <dbReference type="EMBL" id="KAA8894162.1"/>
    </source>
</evidence>
<accession>A0A5J5EEW3</accession>
<feature type="region of interest" description="Disordered" evidence="6">
    <location>
        <begin position="71"/>
        <end position="94"/>
    </location>
</feature>
<evidence type="ECO:0000256" key="1">
    <source>
        <dbReference type="ARBA" id="ARBA00004123"/>
    </source>
</evidence>
<keyword evidence="3" id="KW-0227">DNA damage</keyword>
<evidence type="ECO:0000256" key="3">
    <source>
        <dbReference type="ARBA" id="ARBA00022763"/>
    </source>
</evidence>